<dbReference type="OrthoDB" id="5082906at2759"/>
<reference evidence="2 3" key="1">
    <citation type="submission" date="2016-07" db="EMBL/GenBank/DDBJ databases">
        <title>Comparative genomics of the entomopathogenic fungus Beauveria bassiana.</title>
        <authorList>
            <person name="Valero Jimenez C.A."/>
            <person name="Zwaan B.J."/>
            <person name="Van Kan J.A."/>
            <person name="Takken W."/>
            <person name="Debets A.J."/>
            <person name="Schoustra S.E."/>
            <person name="Koenraadt C.J."/>
        </authorList>
    </citation>
    <scope>NUCLEOTIDE SEQUENCE [LARGE SCALE GENOMIC DNA]</scope>
    <source>
        <strain evidence="2 3">ARSEF 8028</strain>
    </source>
</reference>
<protein>
    <recommendedName>
        <fullName evidence="1">RNase H type-1 domain-containing protein</fullName>
    </recommendedName>
</protein>
<feature type="domain" description="RNase H type-1" evidence="1">
    <location>
        <begin position="133"/>
        <end position="253"/>
    </location>
</feature>
<dbReference type="InterPro" id="IPR002156">
    <property type="entry name" value="RNaseH_domain"/>
</dbReference>
<evidence type="ECO:0000313" key="2">
    <source>
        <dbReference type="EMBL" id="PQK16768.1"/>
    </source>
</evidence>
<evidence type="ECO:0000313" key="3">
    <source>
        <dbReference type="Proteomes" id="UP000237441"/>
    </source>
</evidence>
<dbReference type="SUPFAM" id="SSF53098">
    <property type="entry name" value="Ribonuclease H-like"/>
    <property type="match status" value="1"/>
</dbReference>
<name>A0A2S7YKT6_BEABA</name>
<dbReference type="PROSITE" id="PS50879">
    <property type="entry name" value="RNASE_H_1"/>
    <property type="match status" value="1"/>
</dbReference>
<proteinExistence type="predicted"/>
<dbReference type="EMBL" id="JRHA01000006">
    <property type="protein sequence ID" value="PQK16768.1"/>
    <property type="molecule type" value="Genomic_DNA"/>
</dbReference>
<dbReference type="Gene3D" id="3.30.420.10">
    <property type="entry name" value="Ribonuclease H-like superfamily/Ribonuclease H"/>
    <property type="match status" value="1"/>
</dbReference>
<dbReference type="InterPro" id="IPR036397">
    <property type="entry name" value="RNaseH_sf"/>
</dbReference>
<organism evidence="2 3">
    <name type="scientific">Beauveria bassiana</name>
    <name type="common">White muscardine disease fungus</name>
    <name type="synonym">Tritirachium shiotae</name>
    <dbReference type="NCBI Taxonomy" id="176275"/>
    <lineage>
        <taxon>Eukaryota</taxon>
        <taxon>Fungi</taxon>
        <taxon>Dikarya</taxon>
        <taxon>Ascomycota</taxon>
        <taxon>Pezizomycotina</taxon>
        <taxon>Sordariomycetes</taxon>
        <taxon>Hypocreomycetidae</taxon>
        <taxon>Hypocreales</taxon>
        <taxon>Cordycipitaceae</taxon>
        <taxon>Beauveria</taxon>
    </lineage>
</organism>
<comment type="caution">
    <text evidence="2">The sequence shown here is derived from an EMBL/GenBank/DDBJ whole genome shotgun (WGS) entry which is preliminary data.</text>
</comment>
<dbReference type="CDD" id="cd09276">
    <property type="entry name" value="Rnase_HI_RT_non_LTR"/>
    <property type="match status" value="1"/>
</dbReference>
<dbReference type="GO" id="GO:0004523">
    <property type="term" value="F:RNA-DNA hybrid ribonuclease activity"/>
    <property type="evidence" value="ECO:0007669"/>
    <property type="project" value="InterPro"/>
</dbReference>
<dbReference type="InterPro" id="IPR012337">
    <property type="entry name" value="RNaseH-like_sf"/>
</dbReference>
<dbReference type="GO" id="GO:0003676">
    <property type="term" value="F:nucleic acid binding"/>
    <property type="evidence" value="ECO:0007669"/>
    <property type="project" value="InterPro"/>
</dbReference>
<dbReference type="AlphaFoldDB" id="A0A2S7YKT6"/>
<dbReference type="Proteomes" id="UP000237441">
    <property type="component" value="Unassembled WGS sequence"/>
</dbReference>
<sequence>MISAIRIVQRRAAQIITGAFRTTAGSAVDVEAHLLPVLQQLEQTAVETTMRIRTTPLYNNMAVIERIRERRHQSHDTASLLDRFSAMLEDKFGVQLNQLEKRQPHVVPPWWTPPFVHIAKTAAEAIKTHDTIETGTICVYTDGGGINGHVGAAAVALDLQFNSIGAKRTQYVGTSDVSTVYVAELRGLFLALQLVLDEHKAGATPGRYAIFTDNQAALQAVLKPKCPSSQYILIKAIQVLDELQNQKWTIHFR</sequence>
<gene>
    <name evidence="2" type="ORF">BB8028_0006g10870</name>
</gene>
<evidence type="ECO:0000259" key="1">
    <source>
        <dbReference type="PROSITE" id="PS50879"/>
    </source>
</evidence>
<accession>A0A2S7YKT6</accession>